<reference evidence="2" key="1">
    <citation type="submission" date="2021-04" db="EMBL/GenBank/DDBJ databases">
        <authorList>
            <person name="Zhang D.-C."/>
        </authorList>
    </citation>
    <scope>NUCLEOTIDE SEQUENCE</scope>
    <source>
        <strain evidence="2">CGMCC 1.15697</strain>
    </source>
</reference>
<name>A0A8J7V2Z4_9PROT</name>
<feature type="signal peptide" evidence="1">
    <location>
        <begin position="1"/>
        <end position="27"/>
    </location>
</feature>
<accession>A0A8J7V2Z4</accession>
<organism evidence="2 3">
    <name type="scientific">Marivibrio halodurans</name>
    <dbReference type="NCBI Taxonomy" id="2039722"/>
    <lineage>
        <taxon>Bacteria</taxon>
        <taxon>Pseudomonadati</taxon>
        <taxon>Pseudomonadota</taxon>
        <taxon>Alphaproteobacteria</taxon>
        <taxon>Rhodospirillales</taxon>
        <taxon>Rhodospirillaceae</taxon>
        <taxon>Marivibrio</taxon>
    </lineage>
</organism>
<evidence type="ECO:0000313" key="2">
    <source>
        <dbReference type="EMBL" id="MBP5856279.1"/>
    </source>
</evidence>
<keyword evidence="3" id="KW-1185">Reference proteome</keyword>
<dbReference type="EMBL" id="JAGMWN010000002">
    <property type="protein sequence ID" value="MBP5856279.1"/>
    <property type="molecule type" value="Genomic_DNA"/>
</dbReference>
<proteinExistence type="predicted"/>
<protein>
    <submittedName>
        <fullName evidence="2">Uncharacterized protein</fullName>
    </submittedName>
</protein>
<dbReference type="RefSeq" id="WP_210680872.1">
    <property type="nucleotide sequence ID" value="NZ_JAGMWN010000002.1"/>
</dbReference>
<evidence type="ECO:0000313" key="3">
    <source>
        <dbReference type="Proteomes" id="UP000672602"/>
    </source>
</evidence>
<gene>
    <name evidence="2" type="ORF">KAJ83_04615</name>
</gene>
<keyword evidence="1" id="KW-0732">Signal</keyword>
<comment type="caution">
    <text evidence="2">The sequence shown here is derived from an EMBL/GenBank/DDBJ whole genome shotgun (WGS) entry which is preliminary data.</text>
</comment>
<evidence type="ECO:0000256" key="1">
    <source>
        <dbReference type="SAM" id="SignalP"/>
    </source>
</evidence>
<dbReference type="AlphaFoldDB" id="A0A8J7V2Z4"/>
<dbReference type="Proteomes" id="UP000672602">
    <property type="component" value="Unassembled WGS sequence"/>
</dbReference>
<feature type="chain" id="PRO_5035329715" evidence="1">
    <location>
        <begin position="28"/>
        <end position="98"/>
    </location>
</feature>
<sequence length="98" mass="11254">MGGLAEMRVLVLAAMVLSPFWALPATAEPSSEKQITRMAFYESFNMRTIGSAMWQNLRAYCDSYPKTFFEIKKSVMTILRYHEVKISFGMSIFIMKIP</sequence>